<dbReference type="SUPFAM" id="SSF54373">
    <property type="entry name" value="FAD-linked reductases, C-terminal domain"/>
    <property type="match status" value="1"/>
</dbReference>
<reference evidence="4" key="1">
    <citation type="submission" date="2016-10" db="EMBL/GenBank/DDBJ databases">
        <authorList>
            <person name="Varghese N."/>
            <person name="Submissions S."/>
        </authorList>
    </citation>
    <scope>NUCLEOTIDE SEQUENCE [LARGE SCALE GENOMIC DNA]</scope>
    <source>
        <strain evidence="4">CGMCC 4.3506</strain>
    </source>
</reference>
<dbReference type="GO" id="GO:0016491">
    <property type="term" value="F:oxidoreductase activity"/>
    <property type="evidence" value="ECO:0007669"/>
    <property type="project" value="UniProtKB-KW"/>
</dbReference>
<dbReference type="AlphaFoldDB" id="A0A1G7Y940"/>
<dbReference type="STRING" id="200378.SAMN05216553_113138"/>
<protein>
    <submittedName>
        <fullName evidence="3">Sarcosine oxidase subunit beta</fullName>
    </submittedName>
</protein>
<dbReference type="PANTHER" id="PTHR13847:SF287">
    <property type="entry name" value="FAD-DEPENDENT OXIDOREDUCTASE DOMAIN-CONTAINING PROTEIN 1"/>
    <property type="match status" value="1"/>
</dbReference>
<dbReference type="Gene3D" id="3.30.9.10">
    <property type="entry name" value="D-Amino Acid Oxidase, subunit A, domain 2"/>
    <property type="match status" value="1"/>
</dbReference>
<dbReference type="Proteomes" id="UP000199623">
    <property type="component" value="Unassembled WGS sequence"/>
</dbReference>
<accession>A0A1G7Y940</accession>
<evidence type="ECO:0000313" key="4">
    <source>
        <dbReference type="Proteomes" id="UP000199623"/>
    </source>
</evidence>
<gene>
    <name evidence="3" type="ORF">SAMN05216553_113138</name>
</gene>
<evidence type="ECO:0000259" key="2">
    <source>
        <dbReference type="Pfam" id="PF01266"/>
    </source>
</evidence>
<dbReference type="PANTHER" id="PTHR13847">
    <property type="entry name" value="SARCOSINE DEHYDROGENASE-RELATED"/>
    <property type="match status" value="1"/>
</dbReference>
<feature type="domain" description="FAD dependent oxidoreductase" evidence="2">
    <location>
        <begin position="14"/>
        <end position="356"/>
    </location>
</feature>
<keyword evidence="1" id="KW-0560">Oxidoreductase</keyword>
<dbReference type="Gene3D" id="3.50.50.60">
    <property type="entry name" value="FAD/NAD(P)-binding domain"/>
    <property type="match status" value="1"/>
</dbReference>
<sequence length="386" mass="41435">MTSGWPELPGQAEVVVIGGGVMGSSIAFHLAEAGVRDVVVVEKDELGSGSTCKAAGGVRAQFSDELNIRLGARSLELFRRFPQRPGQEIDLHQVGYLFLLSSDDDVTAFERNVDLQNSLGVPSRMVTAEEARRMSPLIETDGLLAAAFSPDDGHCTPESVVLGYATAARRFGARFCTRTAVRSIVGTGSDSFRVETGRGSVSTPTVVCAAGAWSREIGAMVGVDLPVSPLRRQVMFTEPLPELHDQVTPFTIDFDSTFYFHREGPGLLFGMSDPDETPGFKLDVSDAWLPRLTEAIGRRAPRLLDVGVRTGWAGLYEVTPDHNALIGSAGRFFYATGFSGHGFLQGPAVGEVVRDLVLGREPFVDVSALDASRFAAGQARPELNCV</sequence>
<evidence type="ECO:0000256" key="1">
    <source>
        <dbReference type="ARBA" id="ARBA00023002"/>
    </source>
</evidence>
<evidence type="ECO:0000313" key="3">
    <source>
        <dbReference type="EMBL" id="SDG92490.1"/>
    </source>
</evidence>
<dbReference type="SUPFAM" id="SSF51905">
    <property type="entry name" value="FAD/NAD(P)-binding domain"/>
    <property type="match status" value="1"/>
</dbReference>
<proteinExistence type="predicted"/>
<dbReference type="InterPro" id="IPR036188">
    <property type="entry name" value="FAD/NAD-bd_sf"/>
</dbReference>
<organism evidence="3 4">
    <name type="scientific">Lentzea fradiae</name>
    <dbReference type="NCBI Taxonomy" id="200378"/>
    <lineage>
        <taxon>Bacteria</taxon>
        <taxon>Bacillati</taxon>
        <taxon>Actinomycetota</taxon>
        <taxon>Actinomycetes</taxon>
        <taxon>Pseudonocardiales</taxon>
        <taxon>Pseudonocardiaceae</taxon>
        <taxon>Lentzea</taxon>
    </lineage>
</organism>
<dbReference type="EMBL" id="FNCC01000013">
    <property type="protein sequence ID" value="SDG92490.1"/>
    <property type="molecule type" value="Genomic_DNA"/>
</dbReference>
<dbReference type="Pfam" id="PF01266">
    <property type="entry name" value="DAO"/>
    <property type="match status" value="1"/>
</dbReference>
<dbReference type="InterPro" id="IPR006076">
    <property type="entry name" value="FAD-dep_OxRdtase"/>
</dbReference>
<keyword evidence="4" id="KW-1185">Reference proteome</keyword>
<dbReference type="GO" id="GO:0005737">
    <property type="term" value="C:cytoplasm"/>
    <property type="evidence" value="ECO:0007669"/>
    <property type="project" value="TreeGrafter"/>
</dbReference>
<name>A0A1G7Y940_9PSEU</name>